<evidence type="ECO:0000259" key="2">
    <source>
        <dbReference type="Pfam" id="PF01364"/>
    </source>
</evidence>
<evidence type="ECO:0000313" key="3">
    <source>
        <dbReference type="EMBL" id="MCF1716644.1"/>
    </source>
</evidence>
<dbReference type="InterPro" id="IPR029031">
    <property type="entry name" value="Gingipain_N_sf"/>
</dbReference>
<dbReference type="Gene3D" id="3.40.50.10390">
    <property type="entry name" value="Gingipain r, domain 1"/>
    <property type="match status" value="1"/>
</dbReference>
<dbReference type="SUPFAM" id="SSF52129">
    <property type="entry name" value="Caspase-like"/>
    <property type="match status" value="1"/>
</dbReference>
<sequence>MLFYLRVLILVHLFTLPLLLNAQRSYSSHSVLATGQWYQVATTQAGVYKISGTDLQAMGFSLPMPSSQLRLYGRPSFPLSEAPGGPYSDDLTELAIQVEDGGDGQLQANDFLLFYSAGPHYWLTDTLRQVFTHQLNIYTDTTYYYITRGGSGKRVELAPVAGSPTHQVAEYQYRYWYEKDLFNLLSSGQEWYGERFLAESNQALQLPVSLPQPVAGRTATFSSTVAARSVGSVVGFEWLANGTVFSTHTIAPVSASSFDLFARESRLEAEFTPAPATNLTLRFTSSNASAIGWLNRFQLLADCRLDWAGQPLPFRTWEGRGPGRVASYEINNANTALRVWKLSNSLEPIQMRSQLSSNRLIFTDLHEYPEEYLVFDPAAALPTVTRVGPVDNQDLHGAGSADMLIIISKGLEQPAQRLADWHRQHDGLSCLVVPVESIYHEFSAGVPDPTAIRDYVKMHYDRAGGSAGNGPRFLLLFGDASFDPKNRVVAGSGGIPSFQSSFSLDPLSTYVSDDYFGFLDDGENINGGVQANQLDIAIGRIPVSTVSIANQYIDKIIAYHDPSRRGAWRNELTFIADDEDGNLHLQDMETITRDAAGVNDRFQQQKIYLDAYPQVSDAAGSRYPQVNQAISDQMQKGTLIWNYTGHGGFRRLADEVILEQPIVDGWQQNGRLPLFVTATCDFAPFDNPTINSLGEYLLTKPNAGAIALMTTTRLVFAYSNRILNTNYMETALQRLPGGRYRTLGEAARDAKNKTFASSGDLFNNLKFTLLGDPALTLAFPRYQVLTTHINGQPANQVADTVKALQEVRISGLIADSTGQPLNGFNGWVYPVVLDQPYEKSTLGNDPGSQPARFTVQDRALYRGQVSVTDGKFEFAFFIPRDIDYSEGNMRILYYASDSLSDAQGGYSNLVLAGSDPAPADREGPVITAYLNDSLFRSGDLTGDRPVLVLRLSDPSGINVLGRGFGHDISMVLDDAEDQPFILNAFFEADANTYTSGQLRFQLPALEDGWHRLRIKAWDLLNNSSETEIRFRVRAAEVLEVETLEAWPNPFRDRVRFVFTHNQNQLPIQAQIELFSLQGQLIKKINGTIIASGNRSYMDWDGRNQQGFPVPNGIYVYRLVLRSANGQTAIRARQLIRF</sequence>
<keyword evidence="1" id="KW-0732">Signal</keyword>
<dbReference type="RefSeq" id="WP_234867987.1">
    <property type="nucleotide sequence ID" value="NZ_JAKEVY010000005.1"/>
</dbReference>
<organism evidence="3 4">
    <name type="scientific">Flavihumibacter fluminis</name>
    <dbReference type="NCBI Taxonomy" id="2909236"/>
    <lineage>
        <taxon>Bacteria</taxon>
        <taxon>Pseudomonadati</taxon>
        <taxon>Bacteroidota</taxon>
        <taxon>Chitinophagia</taxon>
        <taxon>Chitinophagales</taxon>
        <taxon>Chitinophagaceae</taxon>
        <taxon>Flavihumibacter</taxon>
    </lineage>
</organism>
<protein>
    <submittedName>
        <fullName evidence="3">Type IX secretion system sortase PorU</fullName>
    </submittedName>
</protein>
<keyword evidence="4" id="KW-1185">Reference proteome</keyword>
<dbReference type="NCBIfam" id="NF033707">
    <property type="entry name" value="T9SS_sortase"/>
    <property type="match status" value="1"/>
</dbReference>
<dbReference type="Gene3D" id="3.40.50.1460">
    <property type="match status" value="1"/>
</dbReference>
<evidence type="ECO:0000313" key="4">
    <source>
        <dbReference type="Proteomes" id="UP001200145"/>
    </source>
</evidence>
<dbReference type="CDD" id="cd02258">
    <property type="entry name" value="Peptidase_C25_N"/>
    <property type="match status" value="1"/>
</dbReference>
<accession>A0ABS9BN49</accession>
<name>A0ABS9BN49_9BACT</name>
<reference evidence="3 4" key="1">
    <citation type="submission" date="2022-01" db="EMBL/GenBank/DDBJ databases">
        <title>Flavihumibacter sp. nov., isolated from sediment of a river.</title>
        <authorList>
            <person name="Liu H."/>
        </authorList>
    </citation>
    <scope>NUCLEOTIDE SEQUENCE [LARGE SCALE GENOMIC DNA]</scope>
    <source>
        <strain evidence="3 4">RY-1</strain>
    </source>
</reference>
<gene>
    <name evidence="3" type="primary">porU</name>
    <name evidence="3" type="ORF">L0U88_18525</name>
</gene>
<comment type="caution">
    <text evidence="3">The sequence shown here is derived from an EMBL/GenBank/DDBJ whole genome shotgun (WGS) entry which is preliminary data.</text>
</comment>
<dbReference type="InterPro" id="IPR001769">
    <property type="entry name" value="Gingipain"/>
</dbReference>
<feature type="domain" description="Gingipain" evidence="2">
    <location>
        <begin position="403"/>
        <end position="777"/>
    </location>
</feature>
<dbReference type="EMBL" id="JAKEVY010000005">
    <property type="protein sequence ID" value="MCF1716644.1"/>
    <property type="molecule type" value="Genomic_DNA"/>
</dbReference>
<evidence type="ECO:0000256" key="1">
    <source>
        <dbReference type="ARBA" id="ARBA00022729"/>
    </source>
</evidence>
<dbReference type="Pfam" id="PF01364">
    <property type="entry name" value="Peptidase_C25"/>
    <property type="match status" value="1"/>
</dbReference>
<proteinExistence type="predicted"/>
<dbReference type="InterPro" id="IPR029030">
    <property type="entry name" value="Caspase-like_dom_sf"/>
</dbReference>
<dbReference type="Gene3D" id="2.60.40.4070">
    <property type="match status" value="1"/>
</dbReference>
<dbReference type="Proteomes" id="UP001200145">
    <property type="component" value="Unassembled WGS sequence"/>
</dbReference>